<sequence length="253" mass="28468">MIITGDFSRELSHSTPGRLVLAREILWLISGVYGLAAFFLELYSPEKRWKRFRWTKPWSKEGKIQLDDSDSEDEALNGVDALNGAGSVSGKNEDGDMECPVLTANFYERLTFSWLTPMLSLGTRKFLGEEDMWSLPPNDSAEALSERLQATWSRQLELVRQHKKSKPSLKVAIAKAYGGPYLVAGMLKALYDCLNFLQPQLLRLLLNYVSSWGTDHPMPPIAGYAITLLMFISACIATSALHQYFDRCFATSE</sequence>
<proteinExistence type="predicted"/>
<evidence type="ECO:0000256" key="2">
    <source>
        <dbReference type="ARBA" id="ARBA00022737"/>
    </source>
</evidence>
<dbReference type="VEuPathDB" id="FungiDB:TREMEDRAFT_42049"/>
<dbReference type="GO" id="GO:0016020">
    <property type="term" value="C:membrane"/>
    <property type="evidence" value="ECO:0007669"/>
    <property type="project" value="TreeGrafter"/>
</dbReference>
<keyword evidence="5" id="KW-0812">Transmembrane</keyword>
<evidence type="ECO:0000256" key="4">
    <source>
        <dbReference type="ARBA" id="ARBA00022840"/>
    </source>
</evidence>
<gene>
    <name evidence="6" type="ORF">M231_00128</name>
</gene>
<dbReference type="Proteomes" id="UP000289152">
    <property type="component" value="Unassembled WGS sequence"/>
</dbReference>
<keyword evidence="3" id="KW-0547">Nucleotide-binding</keyword>
<dbReference type="GO" id="GO:0005524">
    <property type="term" value="F:ATP binding"/>
    <property type="evidence" value="ECO:0007669"/>
    <property type="project" value="UniProtKB-KW"/>
</dbReference>
<evidence type="ECO:0000256" key="3">
    <source>
        <dbReference type="ARBA" id="ARBA00022741"/>
    </source>
</evidence>
<feature type="transmembrane region" description="Helical" evidence="5">
    <location>
        <begin position="25"/>
        <end position="43"/>
    </location>
</feature>
<dbReference type="STRING" id="5217.A0A4Q1BWM7"/>
<evidence type="ECO:0000256" key="1">
    <source>
        <dbReference type="ARBA" id="ARBA00004127"/>
    </source>
</evidence>
<evidence type="ECO:0000313" key="7">
    <source>
        <dbReference type="Proteomes" id="UP000289152"/>
    </source>
</evidence>
<comment type="caution">
    <text evidence="6">The sequence shown here is derived from an EMBL/GenBank/DDBJ whole genome shotgun (WGS) entry which is preliminary data.</text>
</comment>
<organism evidence="6 7">
    <name type="scientific">Tremella mesenterica</name>
    <name type="common">Jelly fungus</name>
    <dbReference type="NCBI Taxonomy" id="5217"/>
    <lineage>
        <taxon>Eukaryota</taxon>
        <taxon>Fungi</taxon>
        <taxon>Dikarya</taxon>
        <taxon>Basidiomycota</taxon>
        <taxon>Agaricomycotina</taxon>
        <taxon>Tremellomycetes</taxon>
        <taxon>Tremellales</taxon>
        <taxon>Tremellaceae</taxon>
        <taxon>Tremella</taxon>
    </lineage>
</organism>
<protein>
    <recommendedName>
        <fullName evidence="8">ABC transmembrane type-1 domain-containing protein</fullName>
    </recommendedName>
</protein>
<keyword evidence="4" id="KW-0067">ATP-binding</keyword>
<dbReference type="AlphaFoldDB" id="A0A4Q1BWM7"/>
<feature type="transmembrane region" description="Helical" evidence="5">
    <location>
        <begin position="172"/>
        <end position="191"/>
    </location>
</feature>
<dbReference type="InterPro" id="IPR050173">
    <property type="entry name" value="ABC_transporter_C-like"/>
</dbReference>
<keyword evidence="5" id="KW-0472">Membrane</keyword>
<dbReference type="PANTHER" id="PTHR24223">
    <property type="entry name" value="ATP-BINDING CASSETTE SUB-FAMILY C"/>
    <property type="match status" value="1"/>
</dbReference>
<dbReference type="EMBL" id="SDIL01000001">
    <property type="protein sequence ID" value="RXK42574.1"/>
    <property type="molecule type" value="Genomic_DNA"/>
</dbReference>
<evidence type="ECO:0000256" key="5">
    <source>
        <dbReference type="SAM" id="Phobius"/>
    </source>
</evidence>
<dbReference type="GO" id="GO:0012505">
    <property type="term" value="C:endomembrane system"/>
    <property type="evidence" value="ECO:0007669"/>
    <property type="project" value="UniProtKB-SubCell"/>
</dbReference>
<dbReference type="InParanoid" id="A0A4Q1BWM7"/>
<keyword evidence="5" id="KW-1133">Transmembrane helix</keyword>
<keyword evidence="2" id="KW-0677">Repeat</keyword>
<reference evidence="6 7" key="1">
    <citation type="submission" date="2016-06" db="EMBL/GenBank/DDBJ databases">
        <title>Evolution of pathogenesis and genome organization in the Tremellales.</title>
        <authorList>
            <person name="Cuomo C."/>
            <person name="Litvintseva A."/>
            <person name="Heitman J."/>
            <person name="Chen Y."/>
            <person name="Sun S."/>
            <person name="Springer D."/>
            <person name="Dromer F."/>
            <person name="Young S."/>
            <person name="Zeng Q."/>
            <person name="Chapman S."/>
            <person name="Gujja S."/>
            <person name="Saif S."/>
            <person name="Birren B."/>
        </authorList>
    </citation>
    <scope>NUCLEOTIDE SEQUENCE [LARGE SCALE GENOMIC DNA]</scope>
    <source>
        <strain evidence="6 7">ATCC 28783</strain>
    </source>
</reference>
<accession>A0A4Q1BWM7</accession>
<keyword evidence="7" id="KW-1185">Reference proteome</keyword>
<comment type="subcellular location">
    <subcellularLocation>
        <location evidence="1">Endomembrane system</location>
        <topology evidence="1">Multi-pass membrane protein</topology>
    </subcellularLocation>
</comment>
<dbReference type="OrthoDB" id="6500128at2759"/>
<feature type="transmembrane region" description="Helical" evidence="5">
    <location>
        <begin position="221"/>
        <end position="241"/>
    </location>
</feature>
<dbReference type="GO" id="GO:0042626">
    <property type="term" value="F:ATPase-coupled transmembrane transporter activity"/>
    <property type="evidence" value="ECO:0007669"/>
    <property type="project" value="TreeGrafter"/>
</dbReference>
<evidence type="ECO:0008006" key="8">
    <source>
        <dbReference type="Google" id="ProtNLM"/>
    </source>
</evidence>
<evidence type="ECO:0000313" key="6">
    <source>
        <dbReference type="EMBL" id="RXK42574.1"/>
    </source>
</evidence>
<dbReference type="PANTHER" id="PTHR24223:SF443">
    <property type="entry name" value="MULTIDRUG-RESISTANCE LIKE PROTEIN 1, ISOFORM I"/>
    <property type="match status" value="1"/>
</dbReference>
<name>A0A4Q1BWM7_TREME</name>